<dbReference type="GO" id="GO:0005886">
    <property type="term" value="C:plasma membrane"/>
    <property type="evidence" value="ECO:0007669"/>
    <property type="project" value="UniProtKB-SubCell"/>
</dbReference>
<dbReference type="PANTHER" id="PTHR30203:SF32">
    <property type="entry name" value="CATION EFFLUX SYSTEM PROTEIN CUSC"/>
    <property type="match status" value="1"/>
</dbReference>
<evidence type="ECO:0000313" key="4">
    <source>
        <dbReference type="EMBL" id="QNN59776.1"/>
    </source>
</evidence>
<dbReference type="Proteomes" id="UP000515811">
    <property type="component" value="Chromosome"/>
</dbReference>
<dbReference type="PANTHER" id="PTHR30203">
    <property type="entry name" value="OUTER MEMBRANE CATION EFFLUX PROTEIN"/>
    <property type="match status" value="1"/>
</dbReference>
<comment type="subcellular location">
    <subcellularLocation>
        <location evidence="2">Cell membrane</location>
        <topology evidence="2">Lipid-anchor</topology>
    </subcellularLocation>
</comment>
<feature type="region of interest" description="Disordered" evidence="3">
    <location>
        <begin position="466"/>
        <end position="488"/>
    </location>
</feature>
<evidence type="ECO:0000256" key="3">
    <source>
        <dbReference type="SAM" id="MobiDB-lite"/>
    </source>
</evidence>
<name>A0A7G9RW01_9BURK</name>
<feature type="chain" id="PRO_5029032373" evidence="2">
    <location>
        <begin position="23"/>
        <end position="488"/>
    </location>
</feature>
<keyword evidence="2" id="KW-0732">Signal</keyword>
<keyword evidence="2" id="KW-0472">Membrane</keyword>
<dbReference type="GO" id="GO:0015562">
    <property type="term" value="F:efflux transmembrane transporter activity"/>
    <property type="evidence" value="ECO:0007669"/>
    <property type="project" value="InterPro"/>
</dbReference>
<accession>A0A7G9RW01</accession>
<organism evidence="4 5">
    <name type="scientific">Diaphorobacter ruginosibacter</name>
    <dbReference type="NCBI Taxonomy" id="1715720"/>
    <lineage>
        <taxon>Bacteria</taxon>
        <taxon>Pseudomonadati</taxon>
        <taxon>Pseudomonadota</taxon>
        <taxon>Betaproteobacteria</taxon>
        <taxon>Burkholderiales</taxon>
        <taxon>Comamonadaceae</taxon>
        <taxon>Diaphorobacter</taxon>
    </lineage>
</organism>
<keyword evidence="5" id="KW-1185">Reference proteome</keyword>
<proteinExistence type="inferred from homology"/>
<dbReference type="AlphaFoldDB" id="A0A7G9RW01"/>
<dbReference type="Pfam" id="PF02321">
    <property type="entry name" value="OEP"/>
    <property type="match status" value="2"/>
</dbReference>
<sequence>MPPIHWPRLALTALPLVLAACAAPRPPAQTEPAAPARWNAPLPQVSLPHGGSVAGLERWWDAQGDALLAELIREAQRASPSVAQAQSRFEQARATQVAARSALLPSLDAQASASRGFNQQAAGLANTAQIGVQAGWEIDLFGKNRAANDAALERLSGARAQWHDARVSVAAEVALQYTGWRHCVKQASVLQGDAASRGETARLSRDSERAGFTAPANAALADASFADGKVRAAQQQLQCDIGIKTLVALTGHDEADLRTRLGATPGTALPEQLFQVQSIPAEAIAQRPDVFAAEREVAAASAEVGSAEADRYPGLSLSGSIGRMYVGTDGLSGSSNIWTIGPVAVSLPLFDGGRRAAQVTAAKARYDAAAVAYRGQVRQAVSEVEQALAQLASTGERRSDAQRAADGYKRSLTATEALWRGGLASQLDLENTRRTALASELALVQLEQERVAAWIRLYRAVGGGWEPNAPDPESSLTSTGAAAPTAMP</sequence>
<gene>
    <name evidence="4" type="ORF">H9K76_21600</name>
</gene>
<evidence type="ECO:0000256" key="1">
    <source>
        <dbReference type="ARBA" id="ARBA00007613"/>
    </source>
</evidence>
<comment type="similarity">
    <text evidence="1 2">Belongs to the outer membrane factor (OMF) (TC 1.B.17) family.</text>
</comment>
<dbReference type="EMBL" id="CP060714">
    <property type="protein sequence ID" value="QNN59776.1"/>
    <property type="molecule type" value="Genomic_DNA"/>
</dbReference>
<keyword evidence="2" id="KW-0449">Lipoprotein</keyword>
<keyword evidence="2" id="KW-0812">Transmembrane</keyword>
<reference evidence="4 5" key="1">
    <citation type="submission" date="2020-08" db="EMBL/GenBank/DDBJ databases">
        <title>Genome sequence of Diaphorobacter ruginosibacter DSM 27467T.</title>
        <authorList>
            <person name="Hyun D.-W."/>
            <person name="Bae J.-W."/>
        </authorList>
    </citation>
    <scope>NUCLEOTIDE SEQUENCE [LARGE SCALE GENOMIC DNA]</scope>
    <source>
        <strain evidence="4 5">DSM 27467</strain>
    </source>
</reference>
<dbReference type="InterPro" id="IPR003423">
    <property type="entry name" value="OMP_efflux"/>
</dbReference>
<keyword evidence="2" id="KW-1134">Transmembrane beta strand</keyword>
<evidence type="ECO:0000313" key="5">
    <source>
        <dbReference type="Proteomes" id="UP000515811"/>
    </source>
</evidence>
<dbReference type="Gene3D" id="1.20.1600.10">
    <property type="entry name" value="Outer membrane efflux proteins (OEP)"/>
    <property type="match status" value="1"/>
</dbReference>
<dbReference type="NCBIfam" id="TIGR01845">
    <property type="entry name" value="outer_NodT"/>
    <property type="match status" value="1"/>
</dbReference>
<protein>
    <submittedName>
        <fullName evidence="4">Efflux transporter outer membrane subunit</fullName>
    </submittedName>
</protein>
<keyword evidence="2" id="KW-0564">Palmitate</keyword>
<dbReference type="InterPro" id="IPR010131">
    <property type="entry name" value="MdtP/NodT-like"/>
</dbReference>
<feature type="signal peptide" evidence="2">
    <location>
        <begin position="1"/>
        <end position="22"/>
    </location>
</feature>
<evidence type="ECO:0000256" key="2">
    <source>
        <dbReference type="RuleBase" id="RU362097"/>
    </source>
</evidence>
<dbReference type="SUPFAM" id="SSF56954">
    <property type="entry name" value="Outer membrane efflux proteins (OEP)"/>
    <property type="match status" value="1"/>
</dbReference>
<dbReference type="KEGG" id="drg:H9K76_21600"/>
<dbReference type="Gene3D" id="2.20.200.10">
    <property type="entry name" value="Outer membrane efflux proteins (OEP)"/>
    <property type="match status" value="1"/>
</dbReference>